<dbReference type="InterPro" id="IPR043519">
    <property type="entry name" value="NT_sf"/>
</dbReference>
<dbReference type="HOGENOM" id="CLU_1801806_0_0_2"/>
<dbReference type="STRING" id="397948.Cmaq_0883"/>
<dbReference type="Gene3D" id="3.30.460.10">
    <property type="entry name" value="Beta Polymerase, domain 2"/>
    <property type="match status" value="1"/>
</dbReference>
<dbReference type="Pfam" id="PF18765">
    <property type="entry name" value="Polbeta"/>
    <property type="match status" value="1"/>
</dbReference>
<proteinExistence type="predicted"/>
<dbReference type="InterPro" id="IPR052548">
    <property type="entry name" value="Type_VII_TA_antitoxin"/>
</dbReference>
<dbReference type="PANTHER" id="PTHR33933">
    <property type="entry name" value="NUCLEOTIDYLTRANSFERASE"/>
    <property type="match status" value="1"/>
</dbReference>
<dbReference type="InterPro" id="IPR041633">
    <property type="entry name" value="Polbeta"/>
</dbReference>
<dbReference type="PANTHER" id="PTHR33933:SF1">
    <property type="entry name" value="PROTEIN ADENYLYLTRANSFERASE MNTA-RELATED"/>
    <property type="match status" value="1"/>
</dbReference>
<dbReference type="KEGG" id="cma:Cmaq_0883"/>
<dbReference type="SUPFAM" id="SSF81301">
    <property type="entry name" value="Nucleotidyltransferase"/>
    <property type="match status" value="1"/>
</dbReference>
<name>A8MD61_CALMQ</name>
<dbReference type="AlphaFoldDB" id="A8MD61"/>
<evidence type="ECO:0000313" key="2">
    <source>
        <dbReference type="EMBL" id="ABW01717.1"/>
    </source>
</evidence>
<accession>A8MD61</accession>
<sequence>MSINEIINSLSNACRELDNELKDEFLGLMLFGSWARGEAKFNSDVDVMVLLNSVKGLEVRVKVYSILRKYISSDITLVDVRRSELEGGLTALSINIAWDGVIICDKYGYLARFKNEVKRFIEEEGLIRYRTPDGKYGWTRADGKPLIKVNKSNV</sequence>
<dbReference type="RefSeq" id="WP_012185936.1">
    <property type="nucleotide sequence ID" value="NC_009954.1"/>
</dbReference>
<dbReference type="Proteomes" id="UP000001137">
    <property type="component" value="Chromosome"/>
</dbReference>
<dbReference type="CDD" id="cd05403">
    <property type="entry name" value="NT_KNTase_like"/>
    <property type="match status" value="1"/>
</dbReference>
<evidence type="ECO:0000313" key="3">
    <source>
        <dbReference type="Proteomes" id="UP000001137"/>
    </source>
</evidence>
<reference evidence="2 3" key="1">
    <citation type="submission" date="2007-10" db="EMBL/GenBank/DDBJ databases">
        <title>Complete sequence of Caldivirga maquilingensis IC-167.</title>
        <authorList>
            <consortium name="US DOE Joint Genome Institute"/>
            <person name="Copeland A."/>
            <person name="Lucas S."/>
            <person name="Lapidus A."/>
            <person name="Barry K."/>
            <person name="Glavina del Rio T."/>
            <person name="Dalin E."/>
            <person name="Tice H."/>
            <person name="Pitluck S."/>
            <person name="Saunders E."/>
            <person name="Brettin T."/>
            <person name="Bruce D."/>
            <person name="Detter J.C."/>
            <person name="Han C."/>
            <person name="Schmutz J."/>
            <person name="Larimer F."/>
            <person name="Land M."/>
            <person name="Hauser L."/>
            <person name="Kyrpides N."/>
            <person name="Ivanova N."/>
            <person name="Biddle J.F."/>
            <person name="Zhang Z."/>
            <person name="Fitz-Gibbon S.T."/>
            <person name="Lowe T.M."/>
            <person name="Saltikov C."/>
            <person name="House C.H."/>
            <person name="Richardson P."/>
        </authorList>
    </citation>
    <scope>NUCLEOTIDE SEQUENCE [LARGE SCALE GENOMIC DNA]</scope>
    <source>
        <strain evidence="3">ATCC 700844 / DSM 13496 / JCM 10307 / IC-167</strain>
    </source>
</reference>
<feature type="domain" description="Polymerase beta nucleotidyltransferase" evidence="1">
    <location>
        <begin position="24"/>
        <end position="83"/>
    </location>
</feature>
<organism evidence="2 3">
    <name type="scientific">Caldivirga maquilingensis (strain ATCC 700844 / DSM 13496 / JCM 10307 / IC-167)</name>
    <dbReference type="NCBI Taxonomy" id="397948"/>
    <lineage>
        <taxon>Archaea</taxon>
        <taxon>Thermoproteota</taxon>
        <taxon>Thermoprotei</taxon>
        <taxon>Thermoproteales</taxon>
        <taxon>Thermoproteaceae</taxon>
        <taxon>Caldivirga</taxon>
    </lineage>
</organism>
<protein>
    <submittedName>
        <fullName evidence="2">DNA polymerase beta domain protein region</fullName>
    </submittedName>
</protein>
<dbReference type="EMBL" id="CP000852">
    <property type="protein sequence ID" value="ABW01717.1"/>
    <property type="molecule type" value="Genomic_DNA"/>
</dbReference>
<dbReference type="eggNOG" id="arCOG01202">
    <property type="taxonomic scope" value="Archaea"/>
</dbReference>
<dbReference type="OrthoDB" id="9287at2157"/>
<evidence type="ECO:0000259" key="1">
    <source>
        <dbReference type="Pfam" id="PF18765"/>
    </source>
</evidence>
<dbReference type="GeneID" id="5708805"/>
<gene>
    <name evidence="2" type="ordered locus">Cmaq_0883</name>
</gene>
<keyword evidence="3" id="KW-1185">Reference proteome</keyword>